<feature type="domain" description="Tip attachment protein J" evidence="1">
    <location>
        <begin position="4"/>
        <end position="145"/>
    </location>
</feature>
<gene>
    <name evidence="3" type="ORF">SAMN04488078_11291</name>
</gene>
<protein>
    <submittedName>
        <fullName evidence="3">Putative phage tail protein</fullName>
    </submittedName>
</protein>
<sequence>MPIDRDGTLVFRMRNGTKAADLSREMLAVSEEIEGDLLETRASEAEMAGRVRVQFLLADADHQVVSEEAALPDEATHAVSETDMALAMTRGEGRQTAERWLAEARVARDTMRFALPPSHLALGAGDIVRLPVGSGGTLARIDKVEVMEHQIIDAVRIEPEVFRPSELPEDTATVRPITPTVPVVPIFLDLPLMTGDEVTHAPHVALTATPWPGAVAIYEAAQDSDYNLNKLIAGQSAIGLTETDLVAARPGKIDLGAALEVRLASGGLQSISEAGLLSGGNLMAIGDGTPGNWELFQFRDAELVSEGRWRLSHRLRGQAGSDGLVPTVWPAGSFVVALDGTPTQIGLKTLQRGLERHYRVGPASLSYDHAAYEHRIHAFDGNGLRPYRPVHLRVADQAGDLAFSWIRRTRIDGDGWDLAEVPLGEDREAYRVQVRQGTTVLRDVTVTAPFWAYGAGDQSADGVAGGFTLAVAQLSERYGPGPFAELEFAQ</sequence>
<accession>A0A239M9C6</accession>
<reference evidence="3 4" key="1">
    <citation type="submission" date="2017-06" db="EMBL/GenBank/DDBJ databases">
        <authorList>
            <person name="Kim H.J."/>
            <person name="Triplett B.A."/>
        </authorList>
    </citation>
    <scope>NUCLEOTIDE SEQUENCE [LARGE SCALE GENOMIC DNA]</scope>
    <source>
        <strain evidence="3 4">DSM 11445</strain>
    </source>
</reference>
<dbReference type="InterPro" id="IPR032876">
    <property type="entry name" value="J_dom"/>
</dbReference>
<dbReference type="Pfam" id="PF13550">
    <property type="entry name" value="Phage-tail_3"/>
    <property type="match status" value="1"/>
</dbReference>
<proteinExistence type="predicted"/>
<dbReference type="EMBL" id="FZON01000129">
    <property type="protein sequence ID" value="SNT38802.1"/>
    <property type="molecule type" value="Genomic_DNA"/>
</dbReference>
<dbReference type="Pfam" id="PF23666">
    <property type="entry name" value="Rcc01698_C"/>
    <property type="match status" value="1"/>
</dbReference>
<feature type="domain" description="Rcc01698-like C-terminal" evidence="2">
    <location>
        <begin position="237"/>
        <end position="336"/>
    </location>
</feature>
<organism evidence="3 4">
    <name type="scientific">Antarctobacter heliothermus</name>
    <dbReference type="NCBI Taxonomy" id="74033"/>
    <lineage>
        <taxon>Bacteria</taxon>
        <taxon>Pseudomonadati</taxon>
        <taxon>Pseudomonadota</taxon>
        <taxon>Alphaproteobacteria</taxon>
        <taxon>Rhodobacterales</taxon>
        <taxon>Roseobacteraceae</taxon>
        <taxon>Antarctobacter</taxon>
    </lineage>
</organism>
<evidence type="ECO:0000313" key="4">
    <source>
        <dbReference type="Proteomes" id="UP000198440"/>
    </source>
</evidence>
<dbReference type="AlphaFoldDB" id="A0A239M9C6"/>
<evidence type="ECO:0000259" key="1">
    <source>
        <dbReference type="Pfam" id="PF13550"/>
    </source>
</evidence>
<evidence type="ECO:0000313" key="3">
    <source>
        <dbReference type="EMBL" id="SNT38802.1"/>
    </source>
</evidence>
<dbReference type="RefSeq" id="WP_281256145.1">
    <property type="nucleotide sequence ID" value="NZ_FZON01000129.1"/>
</dbReference>
<dbReference type="Proteomes" id="UP000198440">
    <property type="component" value="Unassembled WGS sequence"/>
</dbReference>
<name>A0A239M9C6_9RHOB</name>
<evidence type="ECO:0000259" key="2">
    <source>
        <dbReference type="Pfam" id="PF23666"/>
    </source>
</evidence>
<dbReference type="InterPro" id="IPR056490">
    <property type="entry name" value="Rcc01698_C"/>
</dbReference>